<gene>
    <name evidence="9" type="ORF">EAH82_00300</name>
</gene>
<proteinExistence type="predicted"/>
<keyword evidence="4" id="KW-0808">Transferase</keyword>
<dbReference type="OrthoDB" id="9803824at2"/>
<dbReference type="PRINTS" id="PR00344">
    <property type="entry name" value="BCTRLSENSOR"/>
</dbReference>
<dbReference type="InterPro" id="IPR011006">
    <property type="entry name" value="CheY-like_superfamily"/>
</dbReference>
<feature type="domain" description="Histidine kinase" evidence="7">
    <location>
        <begin position="210"/>
        <end position="428"/>
    </location>
</feature>
<reference evidence="9 10" key="1">
    <citation type="journal article" date="2019" name="Environ. Microbiol.">
        <title>Species interactions and distinct microbial communities in high Arctic permafrost affected cryosols are associated with the CH4 and CO2 gas fluxes.</title>
        <authorList>
            <person name="Altshuler I."/>
            <person name="Hamel J."/>
            <person name="Turney S."/>
            <person name="Magnuson E."/>
            <person name="Levesque R."/>
            <person name="Greer C."/>
            <person name="Whyte L.G."/>
        </authorList>
    </citation>
    <scope>NUCLEOTIDE SEQUENCE [LARGE SCALE GENOMIC DNA]</scope>
    <source>
        <strain evidence="9 10">S06.C</strain>
    </source>
</reference>
<dbReference type="Pfam" id="PF02518">
    <property type="entry name" value="HATPase_c"/>
    <property type="match status" value="1"/>
</dbReference>
<feature type="domain" description="Response regulatory" evidence="8">
    <location>
        <begin position="453"/>
        <end position="566"/>
    </location>
</feature>
<dbReference type="SMART" id="SM00387">
    <property type="entry name" value="HATPase_c"/>
    <property type="match status" value="1"/>
</dbReference>
<name>A0A502DXC9_9BURK</name>
<evidence type="ECO:0000256" key="5">
    <source>
        <dbReference type="ARBA" id="ARBA00022777"/>
    </source>
</evidence>
<dbReference type="InterPro" id="IPR036097">
    <property type="entry name" value="HisK_dim/P_sf"/>
</dbReference>
<dbReference type="EMBL" id="RCZI01000001">
    <property type="protein sequence ID" value="TPG29987.1"/>
    <property type="molecule type" value="Genomic_DNA"/>
</dbReference>
<dbReference type="PROSITE" id="PS50110">
    <property type="entry name" value="RESPONSE_REGULATORY"/>
    <property type="match status" value="1"/>
</dbReference>
<evidence type="ECO:0000256" key="3">
    <source>
        <dbReference type="ARBA" id="ARBA00022553"/>
    </source>
</evidence>
<dbReference type="EC" id="2.7.13.3" evidence="2"/>
<evidence type="ECO:0000313" key="10">
    <source>
        <dbReference type="Proteomes" id="UP000319212"/>
    </source>
</evidence>
<dbReference type="CDD" id="cd00082">
    <property type="entry name" value="HisKA"/>
    <property type="match status" value="1"/>
</dbReference>
<dbReference type="CDD" id="cd00156">
    <property type="entry name" value="REC"/>
    <property type="match status" value="1"/>
</dbReference>
<feature type="modified residue" description="4-aspartylphosphate" evidence="6">
    <location>
        <position position="502"/>
    </location>
</feature>
<dbReference type="InterPro" id="IPR005467">
    <property type="entry name" value="His_kinase_dom"/>
</dbReference>
<dbReference type="SUPFAM" id="SSF55874">
    <property type="entry name" value="ATPase domain of HSP90 chaperone/DNA topoisomerase II/histidine kinase"/>
    <property type="match status" value="1"/>
</dbReference>
<keyword evidence="5 9" id="KW-0418">Kinase</keyword>
<dbReference type="Gene3D" id="3.30.450.40">
    <property type="match status" value="1"/>
</dbReference>
<dbReference type="InterPro" id="IPR003018">
    <property type="entry name" value="GAF"/>
</dbReference>
<evidence type="ECO:0000256" key="6">
    <source>
        <dbReference type="PROSITE-ProRule" id="PRU00169"/>
    </source>
</evidence>
<evidence type="ECO:0000259" key="7">
    <source>
        <dbReference type="PROSITE" id="PS50109"/>
    </source>
</evidence>
<sequence>MNSSAFPPPPDEARRLQALRRLKVLDTLPESLFDDIVLLASEICGTPIALISLIDTDRQWFKARRGLDATQTHRDHAFCAHAIIRPSQVMTVPDALQDSRFASNPLVLGDPNIRFYAGAPVLTPEGDALGTVCVIDTVPRDLDPAQEAALQALARQTSALLQAREATLRRQEENETLQRKITAALADDDEAHASFRQSQRLAMVGQLTGGIAHDFNNLLQTISGSFQLIDRKADDTERVRRWAAGGLRAAAHGARLTSQLLDFSRNHLPDARPISVPRLVGAMQDMLARALGPEIDLRFLLADEHTATMGDATQLEAAVLNMAINARDAMQGRGTISVATRLQQATGDAELVDGAYLTLCVLDDGPGMPAQVAQRAFEPFFTTKPSEKGTGLGLAQVAGYAARAGGTARIDSTPGCGTAITLWLRVVEDTAAAADASAQSASQRLAATASPSQILLVDDDAEMREMLAELLSEGGYQVRRAHSGAAALQAAQAHMPDLVLIDCAMSGMNGAALAARLRELKADLPMIFVTGHADVGELLPGLGHDAVVLQKPVLLTDLALQIERVLARSLRG</sequence>
<dbReference type="InterPro" id="IPR003661">
    <property type="entry name" value="HisK_dim/P_dom"/>
</dbReference>
<dbReference type="PANTHER" id="PTHR43102:SF2">
    <property type="entry name" value="GAF DOMAIN-CONTAINING PROTEIN"/>
    <property type="match status" value="1"/>
</dbReference>
<dbReference type="InterPro" id="IPR036890">
    <property type="entry name" value="HATPase_C_sf"/>
</dbReference>
<organism evidence="9 10">
    <name type="scientific">Variovorax guangxiensis</name>
    <dbReference type="NCBI Taxonomy" id="1775474"/>
    <lineage>
        <taxon>Bacteria</taxon>
        <taxon>Pseudomonadati</taxon>
        <taxon>Pseudomonadota</taxon>
        <taxon>Betaproteobacteria</taxon>
        <taxon>Burkholderiales</taxon>
        <taxon>Comamonadaceae</taxon>
        <taxon>Variovorax</taxon>
    </lineage>
</organism>
<protein>
    <recommendedName>
        <fullName evidence="2">histidine kinase</fullName>
        <ecNumber evidence="2">2.7.13.3</ecNumber>
    </recommendedName>
</protein>
<evidence type="ECO:0000256" key="2">
    <source>
        <dbReference type="ARBA" id="ARBA00012438"/>
    </source>
</evidence>
<dbReference type="SMART" id="SM00065">
    <property type="entry name" value="GAF"/>
    <property type="match status" value="1"/>
</dbReference>
<evidence type="ECO:0000313" key="9">
    <source>
        <dbReference type="EMBL" id="TPG29987.1"/>
    </source>
</evidence>
<dbReference type="InterPro" id="IPR004358">
    <property type="entry name" value="Sig_transdc_His_kin-like_C"/>
</dbReference>
<dbReference type="InterPro" id="IPR003594">
    <property type="entry name" value="HATPase_dom"/>
</dbReference>
<dbReference type="InterPro" id="IPR029016">
    <property type="entry name" value="GAF-like_dom_sf"/>
</dbReference>
<comment type="catalytic activity">
    <reaction evidence="1">
        <text>ATP + protein L-histidine = ADP + protein N-phospho-L-histidine.</text>
        <dbReference type="EC" id="2.7.13.3"/>
    </reaction>
</comment>
<dbReference type="SMART" id="SM00448">
    <property type="entry name" value="REC"/>
    <property type="match status" value="1"/>
</dbReference>
<evidence type="ECO:0000259" key="8">
    <source>
        <dbReference type="PROSITE" id="PS50110"/>
    </source>
</evidence>
<dbReference type="PROSITE" id="PS50109">
    <property type="entry name" value="HIS_KIN"/>
    <property type="match status" value="1"/>
</dbReference>
<dbReference type="Pfam" id="PF00072">
    <property type="entry name" value="Response_reg"/>
    <property type="match status" value="1"/>
</dbReference>
<dbReference type="GO" id="GO:0000155">
    <property type="term" value="F:phosphorelay sensor kinase activity"/>
    <property type="evidence" value="ECO:0007669"/>
    <property type="project" value="InterPro"/>
</dbReference>
<dbReference type="Pfam" id="PF01590">
    <property type="entry name" value="GAF"/>
    <property type="match status" value="1"/>
</dbReference>
<dbReference type="Proteomes" id="UP000319212">
    <property type="component" value="Unassembled WGS sequence"/>
</dbReference>
<dbReference type="SMART" id="SM00388">
    <property type="entry name" value="HisKA"/>
    <property type="match status" value="1"/>
</dbReference>
<dbReference type="Gene3D" id="3.40.50.2300">
    <property type="match status" value="1"/>
</dbReference>
<dbReference type="Gene3D" id="1.10.287.130">
    <property type="match status" value="1"/>
</dbReference>
<dbReference type="InterPro" id="IPR001789">
    <property type="entry name" value="Sig_transdc_resp-reg_receiver"/>
</dbReference>
<dbReference type="SUPFAM" id="SSF55781">
    <property type="entry name" value="GAF domain-like"/>
    <property type="match status" value="1"/>
</dbReference>
<dbReference type="SUPFAM" id="SSF47384">
    <property type="entry name" value="Homodimeric domain of signal transducing histidine kinase"/>
    <property type="match status" value="1"/>
</dbReference>
<dbReference type="Gene3D" id="3.30.565.10">
    <property type="entry name" value="Histidine kinase-like ATPase, C-terminal domain"/>
    <property type="match status" value="1"/>
</dbReference>
<evidence type="ECO:0000256" key="1">
    <source>
        <dbReference type="ARBA" id="ARBA00000085"/>
    </source>
</evidence>
<comment type="caution">
    <text evidence="9">The sequence shown here is derived from an EMBL/GenBank/DDBJ whole genome shotgun (WGS) entry which is preliminary data.</text>
</comment>
<dbReference type="AlphaFoldDB" id="A0A502DXC9"/>
<evidence type="ECO:0000256" key="4">
    <source>
        <dbReference type="ARBA" id="ARBA00022679"/>
    </source>
</evidence>
<dbReference type="PANTHER" id="PTHR43102">
    <property type="entry name" value="SLR1143 PROTEIN"/>
    <property type="match status" value="1"/>
</dbReference>
<accession>A0A502DXC9</accession>
<keyword evidence="3 6" id="KW-0597">Phosphoprotein</keyword>
<dbReference type="SUPFAM" id="SSF52172">
    <property type="entry name" value="CheY-like"/>
    <property type="match status" value="1"/>
</dbReference>